<organism evidence="1 2">
    <name type="scientific">Gigaspora margarita</name>
    <dbReference type="NCBI Taxonomy" id="4874"/>
    <lineage>
        <taxon>Eukaryota</taxon>
        <taxon>Fungi</taxon>
        <taxon>Fungi incertae sedis</taxon>
        <taxon>Mucoromycota</taxon>
        <taxon>Glomeromycotina</taxon>
        <taxon>Glomeromycetes</taxon>
        <taxon>Diversisporales</taxon>
        <taxon>Gigasporaceae</taxon>
        <taxon>Gigaspora</taxon>
    </lineage>
</organism>
<evidence type="ECO:0000313" key="1">
    <source>
        <dbReference type="EMBL" id="CAG8837502.1"/>
    </source>
</evidence>
<comment type="caution">
    <text evidence="1">The sequence shown here is derived from an EMBL/GenBank/DDBJ whole genome shotgun (WGS) entry which is preliminary data.</text>
</comment>
<dbReference type="EMBL" id="CAJVQB010056022">
    <property type="protein sequence ID" value="CAG8837502.1"/>
    <property type="molecule type" value="Genomic_DNA"/>
</dbReference>
<protein>
    <submittedName>
        <fullName evidence="1">21688_t:CDS:1</fullName>
    </submittedName>
</protein>
<dbReference type="Proteomes" id="UP000789901">
    <property type="component" value="Unassembled WGS sequence"/>
</dbReference>
<feature type="non-terminal residue" evidence="1">
    <location>
        <position position="59"/>
    </location>
</feature>
<reference evidence="1 2" key="1">
    <citation type="submission" date="2021-06" db="EMBL/GenBank/DDBJ databases">
        <authorList>
            <person name="Kallberg Y."/>
            <person name="Tangrot J."/>
            <person name="Rosling A."/>
        </authorList>
    </citation>
    <scope>NUCLEOTIDE SEQUENCE [LARGE SCALE GENOMIC DNA]</scope>
    <source>
        <strain evidence="1 2">120-4 pot B 10/14</strain>
    </source>
</reference>
<evidence type="ECO:0000313" key="2">
    <source>
        <dbReference type="Proteomes" id="UP000789901"/>
    </source>
</evidence>
<gene>
    <name evidence="1" type="ORF">GMARGA_LOCUS33525</name>
</gene>
<keyword evidence="2" id="KW-1185">Reference proteome</keyword>
<feature type="non-terminal residue" evidence="1">
    <location>
        <position position="1"/>
    </location>
</feature>
<name>A0ABN7WQY1_GIGMA</name>
<accession>A0ABN7WQY1</accession>
<proteinExistence type="predicted"/>
<sequence>DIIQVRTPSGWSYDEPLVRSNISDGFHRVKASSGYFYDDPLVRALSSKGSSGCSCDDPL</sequence>